<sequence>MESAKKPTKKKFRTAWAKATTRIRESTVGARGSILLQSHQDPTEFVTIARWDKIEDWQAFWKDPSRTEMQNMHAIAERLSADAF</sequence>
<dbReference type="RefSeq" id="WP_169247140.1">
    <property type="nucleotide sequence ID" value="NZ_SPMZ01000003.1"/>
</dbReference>
<comment type="caution">
    <text evidence="2">The sequence shown here is derived from an EMBL/GenBank/DDBJ whole genome shotgun (WGS) entry which is preliminary data.</text>
</comment>
<gene>
    <name evidence="2" type="ORF">E4P82_00910</name>
</gene>
<dbReference type="SUPFAM" id="SSF54909">
    <property type="entry name" value="Dimeric alpha+beta barrel"/>
    <property type="match status" value="1"/>
</dbReference>
<proteinExistence type="predicted"/>
<name>A0ABX1TIR6_9GAMM</name>
<keyword evidence="2" id="KW-0503">Monooxygenase</keyword>
<keyword evidence="2" id="KW-0560">Oxidoreductase</keyword>
<evidence type="ECO:0000259" key="1">
    <source>
        <dbReference type="Pfam" id="PF03992"/>
    </source>
</evidence>
<dbReference type="Pfam" id="PF03992">
    <property type="entry name" value="ABM"/>
    <property type="match status" value="1"/>
</dbReference>
<protein>
    <submittedName>
        <fullName evidence="2">Antibiotic biosynthesis monooxygenase</fullName>
    </submittedName>
</protein>
<evidence type="ECO:0000313" key="3">
    <source>
        <dbReference type="Proteomes" id="UP000760480"/>
    </source>
</evidence>
<accession>A0ABX1TIR6</accession>
<dbReference type="Gene3D" id="3.30.70.100">
    <property type="match status" value="1"/>
</dbReference>
<dbReference type="EMBL" id="SPMZ01000003">
    <property type="protein sequence ID" value="NMQ17886.1"/>
    <property type="molecule type" value="Genomic_DNA"/>
</dbReference>
<reference evidence="2 3" key="1">
    <citation type="submission" date="2019-03" db="EMBL/GenBank/DDBJ databases">
        <title>Metabolic reconstructions from genomes of highly enriched 'Candidatus Accumulibacter' and 'Candidatus Competibacter' bioreactor populations.</title>
        <authorList>
            <person name="Annavajhala M.K."/>
            <person name="Welles L."/>
            <person name="Abbas B."/>
            <person name="Sorokin D."/>
            <person name="Park H."/>
            <person name="Van Loosdrecht M."/>
            <person name="Chandran K."/>
        </authorList>
    </citation>
    <scope>NUCLEOTIDE SEQUENCE [LARGE SCALE GENOMIC DNA]</scope>
    <source>
        <strain evidence="2 3">SBR_G</strain>
    </source>
</reference>
<feature type="domain" description="ABM" evidence="1">
    <location>
        <begin position="5"/>
        <end position="68"/>
    </location>
</feature>
<evidence type="ECO:0000313" key="2">
    <source>
        <dbReference type="EMBL" id="NMQ17886.1"/>
    </source>
</evidence>
<dbReference type="InterPro" id="IPR007138">
    <property type="entry name" value="ABM_dom"/>
</dbReference>
<dbReference type="GO" id="GO:0004497">
    <property type="term" value="F:monooxygenase activity"/>
    <property type="evidence" value="ECO:0007669"/>
    <property type="project" value="UniProtKB-KW"/>
</dbReference>
<keyword evidence="3" id="KW-1185">Reference proteome</keyword>
<dbReference type="InterPro" id="IPR011008">
    <property type="entry name" value="Dimeric_a/b-barrel"/>
</dbReference>
<organism evidence="2 3">
    <name type="scientific">Candidatus Competibacter phosphatis</name>
    <dbReference type="NCBI Taxonomy" id="221280"/>
    <lineage>
        <taxon>Bacteria</taxon>
        <taxon>Pseudomonadati</taxon>
        <taxon>Pseudomonadota</taxon>
        <taxon>Gammaproteobacteria</taxon>
        <taxon>Candidatus Competibacteraceae</taxon>
        <taxon>Candidatus Competibacter</taxon>
    </lineage>
</organism>
<dbReference type="Proteomes" id="UP000760480">
    <property type="component" value="Unassembled WGS sequence"/>
</dbReference>